<dbReference type="PANTHER" id="PTHR44688">
    <property type="entry name" value="DNA-BINDING TRANSCRIPTIONAL ACTIVATOR DEVR_DOSR"/>
    <property type="match status" value="1"/>
</dbReference>
<dbReference type="Gene3D" id="1.10.10.10">
    <property type="entry name" value="Winged helix-like DNA-binding domain superfamily/Winged helix DNA-binding domain"/>
    <property type="match status" value="1"/>
</dbReference>
<evidence type="ECO:0000256" key="1">
    <source>
        <dbReference type="ARBA" id="ARBA00023015"/>
    </source>
</evidence>
<dbReference type="PROSITE" id="PS50043">
    <property type="entry name" value="HTH_LUXR_2"/>
    <property type="match status" value="1"/>
</dbReference>
<evidence type="ECO:0000256" key="3">
    <source>
        <dbReference type="ARBA" id="ARBA00023163"/>
    </source>
</evidence>
<evidence type="ECO:0000313" key="5">
    <source>
        <dbReference type="EMBL" id="ADN18598.1"/>
    </source>
</evidence>
<accession>E0UNR8</accession>
<dbReference type="GO" id="GO:0006355">
    <property type="term" value="P:regulation of DNA-templated transcription"/>
    <property type="evidence" value="ECO:0007669"/>
    <property type="project" value="InterPro"/>
</dbReference>
<dbReference type="KEGG" id="cyj:Cyan7822_6960"/>
<dbReference type="GO" id="GO:0003677">
    <property type="term" value="F:DNA binding"/>
    <property type="evidence" value="ECO:0007669"/>
    <property type="project" value="UniProtKB-KW"/>
</dbReference>
<reference evidence="6" key="1">
    <citation type="journal article" date="2011" name="MBio">
        <title>Novel metabolic attributes of the genus Cyanothece, comprising a group of unicellular nitrogen-fixing Cyanobacteria.</title>
        <authorList>
            <person name="Bandyopadhyay A."/>
            <person name="Elvitigala T."/>
            <person name="Welsh E."/>
            <person name="Stockel J."/>
            <person name="Liberton M."/>
            <person name="Min H."/>
            <person name="Sherman L.A."/>
            <person name="Pakrasi H.B."/>
        </authorList>
    </citation>
    <scope>NUCLEOTIDE SEQUENCE [LARGE SCALE GENOMIC DNA]</scope>
    <source>
        <strain evidence="6">PCC 7822</strain>
        <plasmid evidence="6">Cy782203</plasmid>
    </source>
</reference>
<sequence length="204" mass="23333">MDLLIETQNVPNFRSQWSLIIFSNNFCLKRGIQEILSTSNKYKIISIISSVDQICPTLEKVKPDFFLISHPEQTTIASWIKEVYPSVFVLTWDSTNGGDACIFSSLPLIQQLDKIVLSQSVGELPVSIRRLDIYYELVKKTFISSQEQKMLHYLSYGYSYTEIAEALDISLNTLKNYMTDLREKLNAKDKTHLVVIALRTGLVV</sequence>
<dbReference type="PANTHER" id="PTHR44688:SF16">
    <property type="entry name" value="DNA-BINDING TRANSCRIPTIONAL ACTIVATOR DEVR_DOSR"/>
    <property type="match status" value="1"/>
</dbReference>
<dbReference type="EMBL" id="CP002201">
    <property type="protein sequence ID" value="ADN18598.1"/>
    <property type="molecule type" value="Genomic_DNA"/>
</dbReference>
<organism evidence="5 6">
    <name type="scientific">Gloeothece verrucosa (strain PCC 7822)</name>
    <name type="common">Cyanothece sp. (strain PCC 7822)</name>
    <dbReference type="NCBI Taxonomy" id="497965"/>
    <lineage>
        <taxon>Bacteria</taxon>
        <taxon>Bacillati</taxon>
        <taxon>Cyanobacteriota</taxon>
        <taxon>Cyanophyceae</taxon>
        <taxon>Oscillatoriophycideae</taxon>
        <taxon>Chroococcales</taxon>
        <taxon>Aphanothecaceae</taxon>
        <taxon>Gloeothece</taxon>
        <taxon>Gloeothece verrucosa</taxon>
    </lineage>
</organism>
<dbReference type="InterPro" id="IPR016032">
    <property type="entry name" value="Sig_transdc_resp-reg_C-effctor"/>
</dbReference>
<dbReference type="AlphaFoldDB" id="E0UNR8"/>
<dbReference type="InterPro" id="IPR036388">
    <property type="entry name" value="WH-like_DNA-bd_sf"/>
</dbReference>
<gene>
    <name evidence="5" type="ordered locus">Cyan7822_6960</name>
</gene>
<dbReference type="InterPro" id="IPR000792">
    <property type="entry name" value="Tscrpt_reg_LuxR_C"/>
</dbReference>
<keyword evidence="5" id="KW-0614">Plasmid</keyword>
<dbReference type="RefSeq" id="WP_013325721.1">
    <property type="nucleotide sequence ID" value="NC_014502.1"/>
</dbReference>
<keyword evidence="2" id="KW-0238">DNA-binding</keyword>
<evidence type="ECO:0000313" key="6">
    <source>
        <dbReference type="Proteomes" id="UP000008206"/>
    </source>
</evidence>
<dbReference type="OrthoDB" id="9797341at2"/>
<name>E0UNR8_GLOV7</name>
<dbReference type="Proteomes" id="UP000008206">
    <property type="component" value="Plasmid Cy782203"/>
</dbReference>
<feature type="domain" description="HTH luxR-type" evidence="4">
    <location>
        <begin position="136"/>
        <end position="201"/>
    </location>
</feature>
<proteinExistence type="predicted"/>
<keyword evidence="1" id="KW-0805">Transcription regulation</keyword>
<dbReference type="CDD" id="cd06170">
    <property type="entry name" value="LuxR_C_like"/>
    <property type="match status" value="1"/>
</dbReference>
<evidence type="ECO:0000256" key="2">
    <source>
        <dbReference type="ARBA" id="ARBA00023125"/>
    </source>
</evidence>
<keyword evidence="6" id="KW-1185">Reference proteome</keyword>
<dbReference type="SUPFAM" id="SSF46894">
    <property type="entry name" value="C-terminal effector domain of the bipartite response regulators"/>
    <property type="match status" value="1"/>
</dbReference>
<evidence type="ECO:0000259" key="4">
    <source>
        <dbReference type="PROSITE" id="PS50043"/>
    </source>
</evidence>
<geneLocation type="plasmid" evidence="5 6">
    <name>Cy782203</name>
</geneLocation>
<keyword evidence="3" id="KW-0804">Transcription</keyword>
<dbReference type="PRINTS" id="PR00038">
    <property type="entry name" value="HTHLUXR"/>
</dbReference>
<dbReference type="HOGENOM" id="CLU_1335703_0_0_3"/>
<dbReference type="Pfam" id="PF00196">
    <property type="entry name" value="GerE"/>
    <property type="match status" value="1"/>
</dbReference>
<protein>
    <submittedName>
        <fullName evidence="5">Transcriptional regulator, LuxR family</fullName>
    </submittedName>
</protein>
<dbReference type="SMART" id="SM00421">
    <property type="entry name" value="HTH_LUXR"/>
    <property type="match status" value="1"/>
</dbReference>